<dbReference type="PANTHER" id="PTHR33442:SF1">
    <property type="entry name" value="TRANS-3-HYDROXY-L-PROLINE DEHYDRATASE"/>
    <property type="match status" value="1"/>
</dbReference>
<comment type="similarity">
    <text evidence="2">Belongs to the proline racemase family.</text>
</comment>
<dbReference type="SFLD" id="SFLDS00028">
    <property type="entry name" value="Proline_Racemase"/>
    <property type="match status" value="1"/>
</dbReference>
<dbReference type="Gene3D" id="3.10.310.10">
    <property type="entry name" value="Diaminopimelate Epimerase, Chain A, domain 1"/>
    <property type="match status" value="3"/>
</dbReference>
<dbReference type="EMBL" id="JAODUP010000026">
    <property type="protein sequence ID" value="KAK2167558.1"/>
    <property type="molecule type" value="Genomic_DNA"/>
</dbReference>
<accession>A0AAD9NGB2</accession>
<evidence type="ECO:0000313" key="5">
    <source>
        <dbReference type="Proteomes" id="UP001208570"/>
    </source>
</evidence>
<proteinExistence type="inferred from homology"/>
<dbReference type="FunFam" id="3.10.310.10:FF:000003">
    <property type="entry name" value="Proline racemase"/>
    <property type="match status" value="1"/>
</dbReference>
<evidence type="ECO:0000256" key="2">
    <source>
        <dbReference type="ARBA" id="ARBA00007529"/>
    </source>
</evidence>
<reference evidence="4" key="1">
    <citation type="journal article" date="2023" name="Mol. Biol. Evol.">
        <title>Third-Generation Sequencing Reveals the Adaptive Role of the Epigenome in Three Deep-Sea Polychaetes.</title>
        <authorList>
            <person name="Perez M."/>
            <person name="Aroh O."/>
            <person name="Sun Y."/>
            <person name="Lan Y."/>
            <person name="Juniper S.K."/>
            <person name="Young C.R."/>
            <person name="Angers B."/>
            <person name="Qian P.Y."/>
        </authorList>
    </citation>
    <scope>NUCLEOTIDE SEQUENCE</scope>
    <source>
        <strain evidence="4">P08H-3</strain>
    </source>
</reference>
<evidence type="ECO:0000256" key="3">
    <source>
        <dbReference type="ARBA" id="ARBA00013105"/>
    </source>
</evidence>
<organism evidence="4 5">
    <name type="scientific">Paralvinella palmiformis</name>
    <dbReference type="NCBI Taxonomy" id="53620"/>
    <lineage>
        <taxon>Eukaryota</taxon>
        <taxon>Metazoa</taxon>
        <taxon>Spiralia</taxon>
        <taxon>Lophotrochozoa</taxon>
        <taxon>Annelida</taxon>
        <taxon>Polychaeta</taxon>
        <taxon>Sedentaria</taxon>
        <taxon>Canalipalpata</taxon>
        <taxon>Terebellida</taxon>
        <taxon>Terebelliformia</taxon>
        <taxon>Alvinellidae</taxon>
        <taxon>Paralvinella</taxon>
    </lineage>
</organism>
<keyword evidence="5" id="KW-1185">Reference proteome</keyword>
<evidence type="ECO:0000313" key="4">
    <source>
        <dbReference type="EMBL" id="KAK2167558.1"/>
    </source>
</evidence>
<dbReference type="EC" id="4.2.1.77" evidence="3"/>
<dbReference type="GO" id="GO:0050346">
    <property type="term" value="F:trans-L-3-hydroxyproline dehydratase activity"/>
    <property type="evidence" value="ECO:0007669"/>
    <property type="project" value="UniProtKB-EC"/>
</dbReference>
<dbReference type="Pfam" id="PF05544">
    <property type="entry name" value="Pro_racemase"/>
    <property type="match status" value="1"/>
</dbReference>
<dbReference type="AlphaFoldDB" id="A0AAD9NGB2"/>
<comment type="caution">
    <text evidence="4">The sequence shown here is derived from an EMBL/GenBank/DDBJ whole genome shotgun (WGS) entry which is preliminary data.</text>
</comment>
<dbReference type="SUPFAM" id="SSF54506">
    <property type="entry name" value="Diaminopimelate epimerase-like"/>
    <property type="match status" value="1"/>
</dbReference>
<dbReference type="InterPro" id="IPR008794">
    <property type="entry name" value="Pro_racemase_fam"/>
</dbReference>
<dbReference type="PIRSF" id="PIRSF029792">
    <property type="entry name" value="Pro_racemase"/>
    <property type="match status" value="1"/>
</dbReference>
<sequence>MDVSGQTRIVTREMHTAGEPLRIVESGYPHVLGETILEKRKYAREKLDELRKFLMFEPRGHSDMYGVILVEPDHPKADVAVLFMHNAGYSTMCGHAVIALGRYVVDKKIVALNKPETQVNIQCPCGLVKTFVDCSNGVPGKVRFLSVPAFAFDLDVAVEVEGHGKVKVDIGYGGAFYALISAEKFGFSVRESSVRDLTEIATKVDRSPTGSGVTARLAVQYKRGLIGLNQSRAFRSVIGTTFTGSVVETVMCGDFTAVVAEVSGEAFYSGSCTFTTEDADQLKSGFVLK</sequence>
<protein>
    <recommendedName>
        <fullName evidence="3">trans-L-3-hydroxyproline dehydratase</fullName>
        <ecNumber evidence="3">4.2.1.77</ecNumber>
    </recommendedName>
</protein>
<name>A0AAD9NGB2_9ANNE</name>
<dbReference type="PANTHER" id="PTHR33442">
    <property type="entry name" value="TRANS-3-HYDROXY-L-PROLINE DEHYDRATASE"/>
    <property type="match status" value="1"/>
</dbReference>
<dbReference type="Proteomes" id="UP001208570">
    <property type="component" value="Unassembled WGS sequence"/>
</dbReference>
<comment type="catalytic activity">
    <reaction evidence="1">
        <text>trans-3-hydroxy-L-proline = 1-pyrroline-2-carboxylate + H2O</text>
        <dbReference type="Rhea" id="RHEA:10320"/>
        <dbReference type="ChEBI" id="CHEBI:15377"/>
        <dbReference type="ChEBI" id="CHEBI:39785"/>
        <dbReference type="ChEBI" id="CHEBI:57938"/>
        <dbReference type="EC" id="4.2.1.77"/>
    </reaction>
</comment>
<gene>
    <name evidence="4" type="ORF">LSH36_26g04068</name>
</gene>
<evidence type="ECO:0000256" key="1">
    <source>
        <dbReference type="ARBA" id="ARBA00001148"/>
    </source>
</evidence>